<dbReference type="GO" id="GO:1903607">
    <property type="term" value="P:cytochrome c biosynthetic process"/>
    <property type="evidence" value="ECO:0007669"/>
    <property type="project" value="TreeGrafter"/>
</dbReference>
<evidence type="ECO:0000256" key="8">
    <source>
        <dbReference type="ARBA" id="ARBA00022692"/>
    </source>
</evidence>
<dbReference type="InterPro" id="IPR003544">
    <property type="entry name" value="Cyt_c_biogenesis_CcmB"/>
</dbReference>
<gene>
    <name evidence="13" type="ORF">LCGC14_3032420</name>
</gene>
<dbReference type="GO" id="GO:0017004">
    <property type="term" value="P:cytochrome complex assembly"/>
    <property type="evidence" value="ECO:0007669"/>
    <property type="project" value="UniProtKB-KW"/>
</dbReference>
<keyword evidence="11 12" id="KW-0472">Membrane</keyword>
<evidence type="ECO:0000256" key="12">
    <source>
        <dbReference type="SAM" id="Phobius"/>
    </source>
</evidence>
<proteinExistence type="inferred from homology"/>
<dbReference type="PANTHER" id="PTHR30070:SF1">
    <property type="entry name" value="CYTOCHROME C BIOGENESIS B-RELATED"/>
    <property type="match status" value="1"/>
</dbReference>
<feature type="transmembrane region" description="Helical" evidence="12">
    <location>
        <begin position="212"/>
        <end position="231"/>
    </location>
</feature>
<feature type="transmembrane region" description="Helical" evidence="12">
    <location>
        <begin position="25"/>
        <end position="44"/>
    </location>
</feature>
<evidence type="ECO:0000256" key="11">
    <source>
        <dbReference type="ARBA" id="ARBA00023136"/>
    </source>
</evidence>
<keyword evidence="7" id="KW-0997">Cell inner membrane</keyword>
<keyword evidence="6" id="KW-1003">Cell membrane</keyword>
<evidence type="ECO:0000256" key="5">
    <source>
        <dbReference type="ARBA" id="ARBA00022448"/>
    </source>
</evidence>
<keyword evidence="9" id="KW-0201">Cytochrome c-type biogenesis</keyword>
<comment type="caution">
    <text evidence="13">The sequence shown here is derived from an EMBL/GenBank/DDBJ whole genome shotgun (WGS) entry which is preliminary data.</text>
</comment>
<dbReference type="PIRSF" id="PIRSF002764">
    <property type="entry name" value="CcmB"/>
    <property type="match status" value="1"/>
</dbReference>
<dbReference type="AlphaFoldDB" id="A0A0F8ZI41"/>
<keyword evidence="8 12" id="KW-0812">Transmembrane</keyword>
<evidence type="ECO:0000256" key="4">
    <source>
        <dbReference type="ARBA" id="ARBA00016452"/>
    </source>
</evidence>
<evidence type="ECO:0000256" key="9">
    <source>
        <dbReference type="ARBA" id="ARBA00022748"/>
    </source>
</evidence>
<evidence type="ECO:0000256" key="6">
    <source>
        <dbReference type="ARBA" id="ARBA00022475"/>
    </source>
</evidence>
<dbReference type="PANTHER" id="PTHR30070">
    <property type="entry name" value="HEME EXPORTER PROTEIN B"/>
    <property type="match status" value="1"/>
</dbReference>
<comment type="similarity">
    <text evidence="3">Belongs to the CcmB/CycW/HelB family.</text>
</comment>
<feature type="transmembrane region" description="Helical" evidence="12">
    <location>
        <begin position="136"/>
        <end position="161"/>
    </location>
</feature>
<name>A0A0F8ZI41_9ZZZZ</name>
<dbReference type="Pfam" id="PF03379">
    <property type="entry name" value="CcmB"/>
    <property type="match status" value="1"/>
</dbReference>
<keyword evidence="5" id="KW-0813">Transport</keyword>
<evidence type="ECO:0000256" key="10">
    <source>
        <dbReference type="ARBA" id="ARBA00022989"/>
    </source>
</evidence>
<protein>
    <recommendedName>
        <fullName evidence="4">Heme exporter protein B</fullName>
    </recommendedName>
</protein>
<sequence>MLPFRQFWVILKKDILLELRTKEMIVSMLLFVMLTMVIFNYAFSAEKNDLTTFGGGLLWVAFIFTSFLGLNRSFVHEKDEGCLEGLLLSPVDRSVIYVAKMMGNLIFITVVQLAAVPIFTIFFIRYPYYIYWSHVWPFVIGLGLSSFGIAGVGTFVATLAANTKRRDLLLPILGLPLLMPVLAPAVIISGTMMGGPVSERAAELVSSSMQILIAYDIVFFIVIAMIYDFVLGE</sequence>
<evidence type="ECO:0000256" key="2">
    <source>
        <dbReference type="ARBA" id="ARBA00004429"/>
    </source>
</evidence>
<evidence type="ECO:0000256" key="1">
    <source>
        <dbReference type="ARBA" id="ARBA00002442"/>
    </source>
</evidence>
<dbReference type="InterPro" id="IPR026031">
    <property type="entry name" value="Cyt_c_CcmB_bac"/>
</dbReference>
<keyword evidence="10 12" id="KW-1133">Transmembrane helix</keyword>
<comment type="subcellular location">
    <subcellularLocation>
        <location evidence="2">Cell inner membrane</location>
        <topology evidence="2">Multi-pass membrane protein</topology>
    </subcellularLocation>
</comment>
<dbReference type="GO" id="GO:0005886">
    <property type="term" value="C:plasma membrane"/>
    <property type="evidence" value="ECO:0007669"/>
    <property type="project" value="UniProtKB-SubCell"/>
</dbReference>
<dbReference type="GO" id="GO:0015232">
    <property type="term" value="F:heme transmembrane transporter activity"/>
    <property type="evidence" value="ECO:0007669"/>
    <property type="project" value="InterPro"/>
</dbReference>
<feature type="transmembrane region" description="Helical" evidence="12">
    <location>
        <begin position="168"/>
        <end position="192"/>
    </location>
</feature>
<feature type="transmembrane region" description="Helical" evidence="12">
    <location>
        <begin position="50"/>
        <end position="70"/>
    </location>
</feature>
<comment type="function">
    <text evidence="1">Required for the export of heme to the periplasm for the biogenesis of c-type cytochromes.</text>
</comment>
<organism evidence="13">
    <name type="scientific">marine sediment metagenome</name>
    <dbReference type="NCBI Taxonomy" id="412755"/>
    <lineage>
        <taxon>unclassified sequences</taxon>
        <taxon>metagenomes</taxon>
        <taxon>ecological metagenomes</taxon>
    </lineage>
</organism>
<reference evidence="13" key="1">
    <citation type="journal article" date="2015" name="Nature">
        <title>Complex archaea that bridge the gap between prokaryotes and eukaryotes.</title>
        <authorList>
            <person name="Spang A."/>
            <person name="Saw J.H."/>
            <person name="Jorgensen S.L."/>
            <person name="Zaremba-Niedzwiedzka K."/>
            <person name="Martijn J."/>
            <person name="Lind A.E."/>
            <person name="van Eijk R."/>
            <person name="Schleper C."/>
            <person name="Guy L."/>
            <person name="Ettema T.J."/>
        </authorList>
    </citation>
    <scope>NUCLEOTIDE SEQUENCE</scope>
</reference>
<dbReference type="EMBL" id="LAZR01063370">
    <property type="protein sequence ID" value="KKK59636.1"/>
    <property type="molecule type" value="Genomic_DNA"/>
</dbReference>
<dbReference type="PRINTS" id="PR01414">
    <property type="entry name" value="CCMBBIOGNSIS"/>
</dbReference>
<evidence type="ECO:0000256" key="7">
    <source>
        <dbReference type="ARBA" id="ARBA00022519"/>
    </source>
</evidence>
<feature type="transmembrane region" description="Helical" evidence="12">
    <location>
        <begin position="103"/>
        <end position="124"/>
    </location>
</feature>
<evidence type="ECO:0000313" key="13">
    <source>
        <dbReference type="EMBL" id="KKK59636.1"/>
    </source>
</evidence>
<evidence type="ECO:0000256" key="3">
    <source>
        <dbReference type="ARBA" id="ARBA00010544"/>
    </source>
</evidence>
<accession>A0A0F8ZI41</accession>